<dbReference type="PANTHER" id="PTHR21240:SF27">
    <property type="entry name" value="2-AMINO-3-CARBOXYMUCONATE-6-SEMIALDEHYDE DECARBOXYLASE"/>
    <property type="match status" value="1"/>
</dbReference>
<dbReference type="EC" id="4.1.1.45" evidence="4"/>
<dbReference type="RefSeq" id="WP_345395096.1">
    <property type="nucleotide sequence ID" value="NZ_BAABLA010000022.1"/>
</dbReference>
<evidence type="ECO:0000256" key="6">
    <source>
        <dbReference type="ARBA" id="ARBA00022723"/>
    </source>
</evidence>
<evidence type="ECO:0000256" key="8">
    <source>
        <dbReference type="ARBA" id="ARBA00022833"/>
    </source>
</evidence>
<comment type="subunit">
    <text evidence="3">Monomer.</text>
</comment>
<keyword evidence="13" id="KW-1185">Reference proteome</keyword>
<keyword evidence="9" id="KW-0456">Lyase</keyword>
<keyword evidence="6" id="KW-0479">Metal-binding</keyword>
<dbReference type="InterPro" id="IPR032466">
    <property type="entry name" value="Metal_Hydrolase"/>
</dbReference>
<evidence type="ECO:0000256" key="5">
    <source>
        <dbReference type="ARBA" id="ARBA00021214"/>
    </source>
</evidence>
<gene>
    <name evidence="12" type="ORF">ACFQGD_07900</name>
</gene>
<evidence type="ECO:0000256" key="4">
    <source>
        <dbReference type="ARBA" id="ARBA00012365"/>
    </source>
</evidence>
<proteinExistence type="inferred from homology"/>
<dbReference type="InterPro" id="IPR006680">
    <property type="entry name" value="Amidohydro-rel"/>
</dbReference>
<evidence type="ECO:0000256" key="1">
    <source>
        <dbReference type="ARBA" id="ARBA00005079"/>
    </source>
</evidence>
<evidence type="ECO:0000256" key="3">
    <source>
        <dbReference type="ARBA" id="ARBA00011245"/>
    </source>
</evidence>
<organism evidence="12 13">
    <name type="scientific">Haloechinothrix salitolerans</name>
    <dbReference type="NCBI Taxonomy" id="926830"/>
    <lineage>
        <taxon>Bacteria</taxon>
        <taxon>Bacillati</taxon>
        <taxon>Actinomycetota</taxon>
        <taxon>Actinomycetes</taxon>
        <taxon>Pseudonocardiales</taxon>
        <taxon>Pseudonocardiaceae</taxon>
        <taxon>Haloechinothrix</taxon>
    </lineage>
</organism>
<comment type="pathway">
    <text evidence="1">Secondary metabolite metabolism; quinolate metabolism.</text>
</comment>
<dbReference type="InterPro" id="IPR032465">
    <property type="entry name" value="ACMSD"/>
</dbReference>
<dbReference type="Proteomes" id="UP001596337">
    <property type="component" value="Unassembled WGS sequence"/>
</dbReference>
<dbReference type="SUPFAM" id="SSF51556">
    <property type="entry name" value="Metallo-dependent hydrolases"/>
    <property type="match status" value="1"/>
</dbReference>
<evidence type="ECO:0000256" key="9">
    <source>
        <dbReference type="ARBA" id="ARBA00023239"/>
    </source>
</evidence>
<evidence type="ECO:0000313" key="12">
    <source>
        <dbReference type="EMBL" id="MFC6867067.1"/>
    </source>
</evidence>
<name>A0ABW2BXA8_9PSEU</name>
<reference evidence="13" key="1">
    <citation type="journal article" date="2019" name="Int. J. Syst. Evol. Microbiol.">
        <title>The Global Catalogue of Microorganisms (GCM) 10K type strain sequencing project: providing services to taxonomists for standard genome sequencing and annotation.</title>
        <authorList>
            <consortium name="The Broad Institute Genomics Platform"/>
            <consortium name="The Broad Institute Genome Sequencing Center for Infectious Disease"/>
            <person name="Wu L."/>
            <person name="Ma J."/>
        </authorList>
    </citation>
    <scope>NUCLEOTIDE SEQUENCE [LARGE SCALE GENOMIC DNA]</scope>
    <source>
        <strain evidence="13">KCTC 32255</strain>
    </source>
</reference>
<evidence type="ECO:0000256" key="2">
    <source>
        <dbReference type="ARBA" id="ARBA00005871"/>
    </source>
</evidence>
<sequence>MADALRAVDDPRWPALVPDGGDGGTIMLGHRPFRSVRSVLWDVDLRLAELDAAGIGYQLISPVPVMLAYWANERTGAVCARATNNSIAAAVARSHGRLAGLGTVPLPHIDLAIEELHRAVEDLGLAGVEIGARIAGEDLDSPRLRPFFEAAEAVGAALFVHPTDGGGGVIRREGQPYDFGLGMTTDTAVAATALVFGGVLERFPLLRVALAHGCGSFPWAYPRLSLGSSIWHGTDPARLDELVQSLWVDSLVFDPEHLRLLVRRFGADHVMLGTDYPFVAGQLEGAWDFLASAQSLGALDADEAWRIYAANGLAFAGGTSSAAGAARVPSGLFDQGGG</sequence>
<evidence type="ECO:0000256" key="7">
    <source>
        <dbReference type="ARBA" id="ARBA00022793"/>
    </source>
</evidence>
<dbReference type="Gene3D" id="3.20.20.140">
    <property type="entry name" value="Metal-dependent hydrolases"/>
    <property type="match status" value="1"/>
</dbReference>
<keyword evidence="8" id="KW-0862">Zinc</keyword>
<comment type="caution">
    <text evidence="12">The sequence shown here is derived from an EMBL/GenBank/DDBJ whole genome shotgun (WGS) entry which is preliminary data.</text>
</comment>
<evidence type="ECO:0000313" key="13">
    <source>
        <dbReference type="Proteomes" id="UP001596337"/>
    </source>
</evidence>
<protein>
    <recommendedName>
        <fullName evidence="5">2-amino-3-carboxymuconate-6-semialdehyde decarboxylase</fullName>
        <ecNumber evidence="4">4.1.1.45</ecNumber>
    </recommendedName>
    <alternativeName>
        <fullName evidence="10">Picolinate carboxylase</fullName>
    </alternativeName>
</protein>
<comment type="similarity">
    <text evidence="2">Belongs to the metallo-dependent hydrolases superfamily. ACMSD family.</text>
</comment>
<dbReference type="Pfam" id="PF04909">
    <property type="entry name" value="Amidohydro_2"/>
    <property type="match status" value="1"/>
</dbReference>
<accession>A0ABW2BXA8</accession>
<evidence type="ECO:0000259" key="11">
    <source>
        <dbReference type="Pfam" id="PF04909"/>
    </source>
</evidence>
<feature type="domain" description="Amidohydrolase-related" evidence="11">
    <location>
        <begin position="40"/>
        <end position="308"/>
    </location>
</feature>
<dbReference type="PANTHER" id="PTHR21240">
    <property type="entry name" value="2-AMINO-3-CARBOXYLMUCONATE-6-SEMIALDEHYDE DECARBOXYLASE"/>
    <property type="match status" value="1"/>
</dbReference>
<evidence type="ECO:0000256" key="10">
    <source>
        <dbReference type="ARBA" id="ARBA00031120"/>
    </source>
</evidence>
<keyword evidence="7" id="KW-0210">Decarboxylase</keyword>
<dbReference type="EMBL" id="JBHSXX010000001">
    <property type="protein sequence ID" value="MFC6867067.1"/>
    <property type="molecule type" value="Genomic_DNA"/>
</dbReference>